<protein>
    <submittedName>
        <fullName evidence="1">Uncharacterized protein</fullName>
    </submittedName>
</protein>
<name>A0A502EL23_9FLAO</name>
<proteinExistence type="predicted"/>
<keyword evidence="2" id="KW-1185">Reference proteome</keyword>
<sequence>MEKLFVSKYFFRFRGTKVQRNKGFLPRRIVYLKDCPPDRGRISVRNSTIKIVNPCRATRGDPNVIKLRKIYNATVKLSLTEEAKKKFFHADLADLADFF</sequence>
<dbReference type="EMBL" id="RCZH01000010">
    <property type="protein sequence ID" value="TPG38435.1"/>
    <property type="molecule type" value="Genomic_DNA"/>
</dbReference>
<evidence type="ECO:0000313" key="2">
    <source>
        <dbReference type="Proteomes" id="UP000319700"/>
    </source>
</evidence>
<accession>A0A502EL23</accession>
<evidence type="ECO:0000313" key="1">
    <source>
        <dbReference type="EMBL" id="TPG38435.1"/>
    </source>
</evidence>
<comment type="caution">
    <text evidence="1">The sequence shown here is derived from an EMBL/GenBank/DDBJ whole genome shotgun (WGS) entry which is preliminary data.</text>
</comment>
<dbReference type="AlphaFoldDB" id="A0A502EL23"/>
<dbReference type="Proteomes" id="UP000319700">
    <property type="component" value="Unassembled WGS sequence"/>
</dbReference>
<gene>
    <name evidence="1" type="ORF">EAH81_16065</name>
</gene>
<organism evidence="1 2">
    <name type="scientific">Flavobacterium pectinovorum</name>
    <dbReference type="NCBI Taxonomy" id="29533"/>
    <lineage>
        <taxon>Bacteria</taxon>
        <taxon>Pseudomonadati</taxon>
        <taxon>Bacteroidota</taxon>
        <taxon>Flavobacteriia</taxon>
        <taxon>Flavobacteriales</taxon>
        <taxon>Flavobacteriaceae</taxon>
        <taxon>Flavobacterium</taxon>
    </lineage>
</organism>
<reference evidence="1 2" key="1">
    <citation type="journal article" date="2019" name="Environ. Microbiol.">
        <title>Species interactions and distinct microbial communities in high Arctic permafrost affected cryosols are associated with the CH4 and CO2 gas fluxes.</title>
        <authorList>
            <person name="Altshuler I."/>
            <person name="Hamel J."/>
            <person name="Turney S."/>
            <person name="Magnuson E."/>
            <person name="Levesque R."/>
            <person name="Greer C."/>
            <person name="Whyte L.G."/>
        </authorList>
    </citation>
    <scope>NUCLEOTIDE SEQUENCE [LARGE SCALE GENOMIC DNA]</scope>
    <source>
        <strain evidence="1 2">42</strain>
    </source>
</reference>